<dbReference type="InterPro" id="IPR036390">
    <property type="entry name" value="WH_DNA-bd_sf"/>
</dbReference>
<dbReference type="GO" id="GO:0008270">
    <property type="term" value="F:zinc ion binding"/>
    <property type="evidence" value="ECO:0007669"/>
    <property type="project" value="UniProtKB-UniRule"/>
</dbReference>
<reference evidence="11" key="1">
    <citation type="submission" date="2023-04" db="EMBL/GenBank/DDBJ databases">
        <title>Ambrosiozyma monospora NBRC 1965.</title>
        <authorList>
            <person name="Ichikawa N."/>
            <person name="Sato H."/>
            <person name="Tonouchi N."/>
        </authorList>
    </citation>
    <scope>NUCLEOTIDE SEQUENCE</scope>
    <source>
        <strain evidence="11">NBRC 1965</strain>
    </source>
</reference>
<evidence type="ECO:0000256" key="9">
    <source>
        <dbReference type="RuleBase" id="RU366018"/>
    </source>
</evidence>
<dbReference type="PANTHER" id="PTHR21497">
    <property type="entry name" value="UBIQUITIN LIGASE E3 ALPHA-RELATED"/>
    <property type="match status" value="1"/>
</dbReference>
<evidence type="ECO:0000313" key="12">
    <source>
        <dbReference type="Proteomes" id="UP001165063"/>
    </source>
</evidence>
<comment type="similarity">
    <text evidence="7 9">Belongs to the E3 ubiquitin-protein ligase UBR1-like family.</text>
</comment>
<proteinExistence type="inferred from homology"/>
<dbReference type="Gene3D" id="2.10.110.30">
    <property type="match status" value="1"/>
</dbReference>
<keyword evidence="3 9" id="KW-0479">Metal-binding</keyword>
<keyword evidence="5 9" id="KW-0833">Ubl conjugation pathway</keyword>
<feature type="domain" description="UBR-type" evidence="10">
    <location>
        <begin position="62"/>
        <end position="133"/>
    </location>
</feature>
<dbReference type="InterPro" id="IPR055194">
    <property type="entry name" value="UBR1-like_WH"/>
</dbReference>
<dbReference type="CDD" id="cd19673">
    <property type="entry name" value="UBR-box_UBR3"/>
    <property type="match status" value="1"/>
</dbReference>
<gene>
    <name evidence="11" type="ORF">Amon01_000120200</name>
</gene>
<dbReference type="PROSITE" id="PS51157">
    <property type="entry name" value="ZF_UBR"/>
    <property type="match status" value="1"/>
</dbReference>
<dbReference type="OrthoDB" id="26387at2759"/>
<dbReference type="Proteomes" id="UP001165063">
    <property type="component" value="Unassembled WGS sequence"/>
</dbReference>
<keyword evidence="12" id="KW-1185">Reference proteome</keyword>
<protein>
    <recommendedName>
        <fullName evidence="9">E3 ubiquitin-protein ligase</fullName>
        <ecNumber evidence="9">2.3.2.27</ecNumber>
    </recommendedName>
</protein>
<feature type="zinc finger region" description="UBR-type" evidence="8">
    <location>
        <begin position="62"/>
        <end position="133"/>
    </location>
</feature>
<keyword evidence="2 9" id="KW-0808">Transferase</keyword>
<dbReference type="Pfam" id="PF18995">
    <property type="entry name" value="PRT6_C"/>
    <property type="match status" value="1"/>
</dbReference>
<dbReference type="GO" id="GO:0005737">
    <property type="term" value="C:cytoplasm"/>
    <property type="evidence" value="ECO:0007669"/>
    <property type="project" value="TreeGrafter"/>
</dbReference>
<dbReference type="GO" id="GO:0000151">
    <property type="term" value="C:ubiquitin ligase complex"/>
    <property type="evidence" value="ECO:0007669"/>
    <property type="project" value="TreeGrafter"/>
</dbReference>
<dbReference type="PANTHER" id="PTHR21497:SF24">
    <property type="entry name" value="E3 UBIQUITIN-PROTEIN LIGASE UBR1"/>
    <property type="match status" value="1"/>
</dbReference>
<comment type="function">
    <text evidence="9">Ubiquitin ligase protein which is a component of the N-end rule pathway. Recognizes and binds to proteins bearing specific N-terminal residues that are destabilizing according to the N-end rule, leading to their ubiquitination and subsequent degradation.</text>
</comment>
<dbReference type="InterPro" id="IPR003126">
    <property type="entry name" value="Znf_UBR"/>
</dbReference>
<dbReference type="InterPro" id="IPR042065">
    <property type="entry name" value="E3_ELL-like"/>
</dbReference>
<dbReference type="InterPro" id="IPR039164">
    <property type="entry name" value="UBR1-like"/>
</dbReference>
<dbReference type="EC" id="2.3.2.27" evidence="9"/>
<keyword evidence="4 9" id="KW-0863">Zinc-finger</keyword>
<dbReference type="GO" id="GO:0061630">
    <property type="term" value="F:ubiquitin protein ligase activity"/>
    <property type="evidence" value="ECO:0007669"/>
    <property type="project" value="UniProtKB-UniRule"/>
</dbReference>
<dbReference type="SUPFAM" id="SSF46785">
    <property type="entry name" value="Winged helix' DNA-binding domain"/>
    <property type="match status" value="1"/>
</dbReference>
<organism evidence="11 12">
    <name type="scientific">Ambrosiozyma monospora</name>
    <name type="common">Yeast</name>
    <name type="synonym">Endomycopsis monosporus</name>
    <dbReference type="NCBI Taxonomy" id="43982"/>
    <lineage>
        <taxon>Eukaryota</taxon>
        <taxon>Fungi</taxon>
        <taxon>Dikarya</taxon>
        <taxon>Ascomycota</taxon>
        <taxon>Saccharomycotina</taxon>
        <taxon>Pichiomycetes</taxon>
        <taxon>Pichiales</taxon>
        <taxon>Pichiaceae</taxon>
        <taxon>Ambrosiozyma</taxon>
    </lineage>
</organism>
<evidence type="ECO:0000259" key="10">
    <source>
        <dbReference type="PROSITE" id="PS51157"/>
    </source>
</evidence>
<evidence type="ECO:0000256" key="1">
    <source>
        <dbReference type="ARBA" id="ARBA00000900"/>
    </source>
</evidence>
<evidence type="ECO:0000256" key="8">
    <source>
        <dbReference type="PROSITE-ProRule" id="PRU00508"/>
    </source>
</evidence>
<evidence type="ECO:0000256" key="4">
    <source>
        <dbReference type="ARBA" id="ARBA00022771"/>
    </source>
</evidence>
<dbReference type="Pfam" id="PF22960">
    <property type="entry name" value="WHD_UBR1"/>
    <property type="match status" value="1"/>
</dbReference>
<keyword evidence="6 9" id="KW-0862">Zinc</keyword>
<dbReference type="Gene3D" id="1.10.10.2670">
    <property type="entry name" value="E3 ubiquitin-protein ligase"/>
    <property type="match status" value="1"/>
</dbReference>
<evidence type="ECO:0000256" key="6">
    <source>
        <dbReference type="ARBA" id="ARBA00022833"/>
    </source>
</evidence>
<dbReference type="Pfam" id="PF02207">
    <property type="entry name" value="zf-UBR"/>
    <property type="match status" value="1"/>
</dbReference>
<comment type="caution">
    <text evidence="11">The sequence shown here is derived from an EMBL/GenBank/DDBJ whole genome shotgun (WGS) entry which is preliminary data.</text>
</comment>
<dbReference type="SMART" id="SM00396">
    <property type="entry name" value="ZnF_UBR1"/>
    <property type="match status" value="1"/>
</dbReference>
<evidence type="ECO:0000256" key="3">
    <source>
        <dbReference type="ARBA" id="ARBA00022723"/>
    </source>
</evidence>
<evidence type="ECO:0000256" key="2">
    <source>
        <dbReference type="ARBA" id="ARBA00022679"/>
    </source>
</evidence>
<dbReference type="CDD" id="cd16482">
    <property type="entry name" value="RING-H2_UBR1-like"/>
    <property type="match status" value="1"/>
</dbReference>
<comment type="pathway">
    <text evidence="9">Protein modification; protein ubiquitination.</text>
</comment>
<evidence type="ECO:0000256" key="5">
    <source>
        <dbReference type="ARBA" id="ARBA00022786"/>
    </source>
</evidence>
<name>A0A9W6YMU5_AMBMO</name>
<dbReference type="GO" id="GO:0071596">
    <property type="term" value="P:ubiquitin-dependent protein catabolic process via the N-end rule pathway"/>
    <property type="evidence" value="ECO:0007669"/>
    <property type="project" value="UniProtKB-UniRule"/>
</dbReference>
<evidence type="ECO:0000313" key="11">
    <source>
        <dbReference type="EMBL" id="GMG20391.1"/>
    </source>
</evidence>
<comment type="catalytic activity">
    <reaction evidence="1 9">
        <text>S-ubiquitinyl-[E2 ubiquitin-conjugating enzyme]-L-cysteine + [acceptor protein]-L-lysine = [E2 ubiquitin-conjugating enzyme]-L-cysteine + N(6)-ubiquitinyl-[acceptor protein]-L-lysine.</text>
        <dbReference type="EC" id="2.3.2.27"/>
    </reaction>
</comment>
<evidence type="ECO:0000256" key="7">
    <source>
        <dbReference type="ARBA" id="ARBA00046341"/>
    </source>
</evidence>
<sequence length="1847" mass="212232">MQAYQESTKGRLKKYLVSLPQAYNFKYSPEVSDSIKGTLNTLTKLTGDELYREQNIHTHYKEFCGWQFRKGEVCYRCLTCGFDETCALCSFCFQPERHEGHQVHKSIIPSDLSGYCDCGDPEAYSLNCCEHLHVDDDDNLSEDQLDTIYRVVCILLDYIIDVNTHSTPILTPPKTAESILRFTTAGTLDPSKYLGYDINSKKYALVLYNDQIHQCKDAIGRVHQATGKVLQHVEMIVSEVDSYGKAVVLISEDLERLLQRQEILCSTGLAACIRSCRDVFRENMCDDIVKWLSDFVHSNFVKSNHSVLDILAKALLRRHLEGYANAPVPVSKEAINLSPVFLRYIPFQDVFPAEKKWDVPDDLKRECEYGDLTISLPSMGGSYNFQASRLQKLIFFDVRFCKTIREILHDIFFQVLVSNQKYKHMLAIQFIDIYEDLFALFLSIDREPDQSVLVFLNVQVFTCPSTCSLVVKHGDIFKILRLVANHVRFGQITDLRTQAAPYENAVMYSALKNRKWGHVFLDLTYIVTRTLDKIKLFSESGYFAMLVKILDLFQGKPTIKRESGNHVEYESTDYGIYFNAMSILSHFTESYVKQLSIIKESDLLENAKYTTDQLYQLITDVLIYRAFVPSPFQYDTNDKTSVLVSDQENPVVLKDFSMNGIKKRMVSFEVLSEKLSFLHPLHSMFSYLVEADPTMNTPQRLKQLFDMINMTAQVLNVNVTDIPPIQHGDGVKALFDIPIRTLVLLSQIKVGLWVRNGMSVRTQMNIYKNSGIREYGFVRDIFMIQLFCGFEDPDIVVPTLISRWNMIDWCNGRIFLSGLPSSHMQEMVEEFLLFLINILNEDLHLHKKPLHEIQDLKIKREIVQALCFKPLPYSEMLSMISDNISSERRFFIIFKRCTEEVATPHHSKESKIYKLKEELFREVDPYYVHYTSNKREDCIKVLKQRIHDQLKIPLEDVFLTPRRIDWEDSPFASLVQITCSNGFMSVLESTLSYCLKPAGLEKVASNVDGLVELVISLIHIAVELPNFSNFINNHLRHSSVPSKLYDLLNKEDQFRDVYPKIKEILRVVCHCLSFDGDAINSMIPGFNSNLIIPASQHTEDHTNDKKKKLAKRKKNKILARLKKQQQKFAENYMLENCDIMDIDDEEEMEVIDDNSWQFPKHHCIVCQMPASSEDEPFGIVSHILESNEFRTVPHDDPYWFYKAFGGDVNLDEVEKVKSGKVEKYLKQVEEDAVIGPGFPGNQQPCSDNHSVLTSCGHGMHYSCFLGYLESIKPRQVQQITRTIPEDVKRHEFLCPLCKAVNNVLVPIYYSVNSEKFVEKLTPSPEFYSNPDISFDELVGKPVSDEQLKNIKTDLVSNVQAKVKPQYWFIDSERGTIDIKCKPFNALNYSLGVLSVLSLPFDGVSAIICKSIESIEISLRGRSYSSNDIPLVTSQLSNQNIVALRVWCQLRELVRCTEITTSTSDQYSRGFLTYPERLLGLVKNIFDEPSLVFDGEDYFKLLVGAEEVRCVGLDYHRLLYACYSQHFKQSLLKVLAFLELKHDELNLKVSDDDDGKDDVNGETGLLFELADDSIEFDFEKLTQIYDVFTNTDSKGQFSGIIYSMVVKLMTPFLRNCLIYTFIRFANLSQVTYPNFEETTRECDKLTAMMNLPNIDSMIFKIDTMATFKDISIETKRQIYDSKMGYPNQIKLIALPLKLNSFYTHYQSKHQHQHQQEHDHQHGIQDPAICLFCAQVVNLQKPNYGDTLGSCTTHIQWECINGQGIGIFLVPRNNCFLLLNKGGRGSFFESCYVDEYGESDEDCKKGHDLYLCQGKYDSFVKEVWLSHGVGNMIARKLETQVDIGGWLTL</sequence>
<dbReference type="InterPro" id="IPR044046">
    <property type="entry name" value="E3_ligase_UBR-like_C"/>
</dbReference>
<dbReference type="GO" id="GO:0016567">
    <property type="term" value="P:protein ubiquitination"/>
    <property type="evidence" value="ECO:0007669"/>
    <property type="project" value="UniProtKB-UniRule"/>
</dbReference>
<dbReference type="EMBL" id="BSXU01000358">
    <property type="protein sequence ID" value="GMG20391.1"/>
    <property type="molecule type" value="Genomic_DNA"/>
</dbReference>
<accession>A0A9W6YMU5</accession>